<evidence type="ECO:0000256" key="1">
    <source>
        <dbReference type="SAM" id="MobiDB-lite"/>
    </source>
</evidence>
<dbReference type="EMBL" id="QPFP01000016">
    <property type="protein sequence ID" value="TEB32034.1"/>
    <property type="molecule type" value="Genomic_DNA"/>
</dbReference>
<gene>
    <name evidence="2" type="ORF">FA13DRAFT_1709117</name>
</gene>
<evidence type="ECO:0000313" key="2">
    <source>
        <dbReference type="EMBL" id="TEB32034.1"/>
    </source>
</evidence>
<evidence type="ECO:0000313" key="3">
    <source>
        <dbReference type="Proteomes" id="UP000298030"/>
    </source>
</evidence>
<sequence length="927" mass="103618">MPPQAALPVRRHTIGSFLRLLAHLLADGDTAKFVVAVLTGQYNGQQASIEALENRIYDAEDPDDPDDITLYPYKTSFDVDSALGISDDICIVGEPIAFYVVPKFSHSLRKSVGLTRRVEIGGTWAAADWIADFKVGTHVGLHEVPNFLFAHWGMRNEIIIFFPGRYKAGERDGYKMDIADIATFFESVTRPALQEAVPALRASNLPPTYEAELWRLRSENGQVAGSARMLSEEVVAKLAGNLRGVLEDAIAAGSPLHWARGFFFVHQVRGVKDANVYPPTGAAGAIDRFIENNHISAEAVTSYPNNWYFDAGVEISSASSDDSLAWRADSHTAILRDVFWIPEGHAVRMTKTGSTSYYKDPVSHLTEVAGCRITPGIRGRGPLGIVKLQAYQTDKAVTAAVVGQGSYHAKRVKLKQVMEDRDGGPIDLLFAVYEESRKKKVVSNARLEVRVPYAVREEVHRAMQGVNWRKYLVAIPYDNWWNLRTYSIIAYKAIAGTHASAKLGDRTNINALGLLMMVVWLTNSLHATPDTGPSSRELLNIVLPRRPRTEITEMTLPFRLARAHQGRSDGVENEFAENRDPAEPGENRPVREEEEESSDEDTDADEDEIAYGPGHFFGMMFMSGLVWDDGCSIPKIPGRTTHALKGGPFRHFAEMQYDEFCDLAYDGMLFRPRTQKRTRNKTQQRPVVLDEGESIPTIFDIKNGSREITRPAWQGGRINREDRNDQEKVTRNEFLSEIYRQLCVDAISLSPCPKGKPHGYVKIDNAHFSKVTIDVFKDRNPGKVLRTARMCRGDDKDWELAFKHLLPSKGELKAGDAQNYPKCAYYKMWGHYMAQIGTGSVIETARTAFKDQFLADIAWFPWAKPGRLWESNSKVLPSSKSTFTSPGLGAKVPAPWILTRQHCIWKANEKWTPGGTVTIAPGEDDED</sequence>
<dbReference type="STRING" id="71717.A0A4Y7TDJ5"/>
<reference evidence="2 3" key="1">
    <citation type="journal article" date="2019" name="Nat. Ecol. Evol.">
        <title>Megaphylogeny resolves global patterns of mushroom evolution.</title>
        <authorList>
            <person name="Varga T."/>
            <person name="Krizsan K."/>
            <person name="Foldi C."/>
            <person name="Dima B."/>
            <person name="Sanchez-Garcia M."/>
            <person name="Sanchez-Ramirez S."/>
            <person name="Szollosi G.J."/>
            <person name="Szarkandi J.G."/>
            <person name="Papp V."/>
            <person name="Albert L."/>
            <person name="Andreopoulos W."/>
            <person name="Angelini C."/>
            <person name="Antonin V."/>
            <person name="Barry K.W."/>
            <person name="Bougher N.L."/>
            <person name="Buchanan P."/>
            <person name="Buyck B."/>
            <person name="Bense V."/>
            <person name="Catcheside P."/>
            <person name="Chovatia M."/>
            <person name="Cooper J."/>
            <person name="Damon W."/>
            <person name="Desjardin D."/>
            <person name="Finy P."/>
            <person name="Geml J."/>
            <person name="Haridas S."/>
            <person name="Hughes K."/>
            <person name="Justo A."/>
            <person name="Karasinski D."/>
            <person name="Kautmanova I."/>
            <person name="Kiss B."/>
            <person name="Kocsube S."/>
            <person name="Kotiranta H."/>
            <person name="LaButti K.M."/>
            <person name="Lechner B.E."/>
            <person name="Liimatainen K."/>
            <person name="Lipzen A."/>
            <person name="Lukacs Z."/>
            <person name="Mihaltcheva S."/>
            <person name="Morgado L.N."/>
            <person name="Niskanen T."/>
            <person name="Noordeloos M.E."/>
            <person name="Ohm R.A."/>
            <person name="Ortiz-Santana B."/>
            <person name="Ovrebo C."/>
            <person name="Racz N."/>
            <person name="Riley R."/>
            <person name="Savchenko A."/>
            <person name="Shiryaev A."/>
            <person name="Soop K."/>
            <person name="Spirin V."/>
            <person name="Szebenyi C."/>
            <person name="Tomsovsky M."/>
            <person name="Tulloss R.E."/>
            <person name="Uehling J."/>
            <person name="Grigoriev I.V."/>
            <person name="Vagvolgyi C."/>
            <person name="Papp T."/>
            <person name="Martin F.M."/>
            <person name="Miettinen O."/>
            <person name="Hibbett D.S."/>
            <person name="Nagy L.G."/>
        </authorList>
    </citation>
    <scope>NUCLEOTIDE SEQUENCE [LARGE SCALE GENOMIC DNA]</scope>
    <source>
        <strain evidence="2 3">FP101781</strain>
    </source>
</reference>
<proteinExistence type="predicted"/>
<feature type="compositionally biased region" description="Basic and acidic residues" evidence="1">
    <location>
        <begin position="566"/>
        <end position="591"/>
    </location>
</feature>
<comment type="caution">
    <text evidence="2">The sequence shown here is derived from an EMBL/GenBank/DDBJ whole genome shotgun (WGS) entry which is preliminary data.</text>
</comment>
<dbReference type="AlphaFoldDB" id="A0A4Y7TDJ5"/>
<organism evidence="2 3">
    <name type="scientific">Coprinellus micaceus</name>
    <name type="common">Glistening ink-cap mushroom</name>
    <name type="synonym">Coprinus micaceus</name>
    <dbReference type="NCBI Taxonomy" id="71717"/>
    <lineage>
        <taxon>Eukaryota</taxon>
        <taxon>Fungi</taxon>
        <taxon>Dikarya</taxon>
        <taxon>Basidiomycota</taxon>
        <taxon>Agaricomycotina</taxon>
        <taxon>Agaricomycetes</taxon>
        <taxon>Agaricomycetidae</taxon>
        <taxon>Agaricales</taxon>
        <taxon>Agaricineae</taxon>
        <taxon>Psathyrellaceae</taxon>
        <taxon>Coprinellus</taxon>
    </lineage>
</organism>
<protein>
    <submittedName>
        <fullName evidence="2">Uncharacterized protein</fullName>
    </submittedName>
</protein>
<feature type="region of interest" description="Disordered" evidence="1">
    <location>
        <begin position="562"/>
        <end position="609"/>
    </location>
</feature>
<dbReference type="Proteomes" id="UP000298030">
    <property type="component" value="Unassembled WGS sequence"/>
</dbReference>
<dbReference type="OrthoDB" id="3261690at2759"/>
<keyword evidence="3" id="KW-1185">Reference proteome</keyword>
<accession>A0A4Y7TDJ5</accession>
<feature type="compositionally biased region" description="Acidic residues" evidence="1">
    <location>
        <begin position="592"/>
        <end position="609"/>
    </location>
</feature>
<name>A0A4Y7TDJ5_COPMI</name>